<keyword evidence="2" id="KW-0479">Metal-binding</keyword>
<dbReference type="Proteomes" id="UP001160148">
    <property type="component" value="Unassembled WGS sequence"/>
</dbReference>
<comment type="subcellular location">
    <subcellularLocation>
        <location evidence="1">Nucleus</location>
    </subcellularLocation>
</comment>
<evidence type="ECO:0000313" key="11">
    <source>
        <dbReference type="EMBL" id="CAI6370553.1"/>
    </source>
</evidence>
<evidence type="ECO:0000256" key="9">
    <source>
        <dbReference type="PROSITE-ProRule" id="PRU00027"/>
    </source>
</evidence>
<dbReference type="PROSITE" id="PS50808">
    <property type="entry name" value="ZF_BED"/>
    <property type="match status" value="1"/>
</dbReference>
<feature type="domain" description="BED-type" evidence="10">
    <location>
        <begin position="10"/>
        <end position="61"/>
    </location>
</feature>
<dbReference type="AlphaFoldDB" id="A0AAV0XQA2"/>
<dbReference type="GO" id="GO:0009791">
    <property type="term" value="P:post-embryonic development"/>
    <property type="evidence" value="ECO:0007669"/>
    <property type="project" value="UniProtKB-ARBA"/>
</dbReference>
<sequence>MSTQNPLILKKRSNIWNHFTLTPDNMAKCNYCSKKISIAGGSTGNLIRHMRTKHISVPLQRSNQIQELNAEVVDDPQPSTSVQPVPVKSTSSVVKAPIPNQLPMTHFIQSQRPLALSKSKAIDQQLIKMIVKEYHPFSIVEDSEFRKLINMLSPTYIIPSRKTVSNSLLPQMYESVVQKVRTQLQNVSAVCLTCDGWTSRNNQSFFAVTAHFIDPENDIKLESVLLGCRSFPLSHTADNISEFMKDTVAEWRLSDRISAVVTDNASNMKSAIDKCNWRRLSCFAHTINLIVHNGIEVIESIVDKVKDIVSFFKRSSHGLAKLQEMQKQTDSPILKLKQDCPTRWNSTYDMLDRFLKIKEPIIATLAILNYSQINPLTPNDWIILEKSKDLLKIFYDITTEISAEKYITISKELIFVNALQKYTKRFINDVTLPQEVLNMAAILNKQLFIRFGRLEDDVLVAQSTLLDPRFKKHGFIDARKCNTAISELREKLQSIRTVQDALPQQTSASSTAPIPNESSDIWKEFDQTVTNVIGGHNTGAAGIIELDKYLNEALINRHDNPLLWWSERKKIYPRMYELVKRRLCLMATSVPCERLFSKAGQVVTDRRSRLESKKISQILFLNHNM</sequence>
<dbReference type="InterPro" id="IPR036236">
    <property type="entry name" value="Znf_C2H2_sf"/>
</dbReference>
<evidence type="ECO:0000259" key="10">
    <source>
        <dbReference type="PROSITE" id="PS50808"/>
    </source>
</evidence>
<evidence type="ECO:0000256" key="2">
    <source>
        <dbReference type="ARBA" id="ARBA00022723"/>
    </source>
</evidence>
<evidence type="ECO:0000256" key="5">
    <source>
        <dbReference type="ARBA" id="ARBA00023015"/>
    </source>
</evidence>
<name>A0AAV0XQA2_9HEMI</name>
<keyword evidence="13" id="KW-1185">Reference proteome</keyword>
<dbReference type="Gene3D" id="3.30.160.60">
    <property type="entry name" value="Classic Zinc Finger"/>
    <property type="match status" value="1"/>
</dbReference>
<dbReference type="EMBL" id="CARXXK010000421">
    <property type="protein sequence ID" value="CAI6370553.1"/>
    <property type="molecule type" value="Genomic_DNA"/>
</dbReference>
<dbReference type="GO" id="GO:0008270">
    <property type="term" value="F:zinc ion binding"/>
    <property type="evidence" value="ECO:0007669"/>
    <property type="project" value="UniProtKB-KW"/>
</dbReference>
<evidence type="ECO:0000313" key="13">
    <source>
        <dbReference type="Proteomes" id="UP001160148"/>
    </source>
</evidence>
<evidence type="ECO:0000256" key="4">
    <source>
        <dbReference type="ARBA" id="ARBA00022833"/>
    </source>
</evidence>
<evidence type="ECO:0000313" key="12">
    <source>
        <dbReference type="EMBL" id="CAI6373721.1"/>
    </source>
</evidence>
<dbReference type="Pfam" id="PF02892">
    <property type="entry name" value="zf-BED"/>
    <property type="match status" value="1"/>
</dbReference>
<organism evidence="11 13">
    <name type="scientific">Macrosiphum euphorbiae</name>
    <name type="common">potato aphid</name>
    <dbReference type="NCBI Taxonomy" id="13131"/>
    <lineage>
        <taxon>Eukaryota</taxon>
        <taxon>Metazoa</taxon>
        <taxon>Ecdysozoa</taxon>
        <taxon>Arthropoda</taxon>
        <taxon>Hexapoda</taxon>
        <taxon>Insecta</taxon>
        <taxon>Pterygota</taxon>
        <taxon>Neoptera</taxon>
        <taxon>Paraneoptera</taxon>
        <taxon>Hemiptera</taxon>
        <taxon>Sternorrhyncha</taxon>
        <taxon>Aphidomorpha</taxon>
        <taxon>Aphidoidea</taxon>
        <taxon>Aphididae</taxon>
        <taxon>Macrosiphini</taxon>
        <taxon>Macrosiphum</taxon>
    </lineage>
</organism>
<evidence type="ECO:0000256" key="7">
    <source>
        <dbReference type="ARBA" id="ARBA00023163"/>
    </source>
</evidence>
<dbReference type="EMBL" id="CARXXK010001118">
    <property type="protein sequence ID" value="CAI6373721.1"/>
    <property type="molecule type" value="Genomic_DNA"/>
</dbReference>
<dbReference type="PANTHER" id="PTHR46481:SF10">
    <property type="entry name" value="ZINC FINGER BED DOMAIN-CONTAINING PROTEIN 39"/>
    <property type="match status" value="1"/>
</dbReference>
<evidence type="ECO:0000256" key="3">
    <source>
        <dbReference type="ARBA" id="ARBA00022771"/>
    </source>
</evidence>
<dbReference type="InterPro" id="IPR012337">
    <property type="entry name" value="RNaseH-like_sf"/>
</dbReference>
<dbReference type="SMART" id="SM00614">
    <property type="entry name" value="ZnF_BED"/>
    <property type="match status" value="1"/>
</dbReference>
<keyword evidence="8" id="KW-0539">Nucleus</keyword>
<accession>A0AAV0XQA2</accession>
<protein>
    <recommendedName>
        <fullName evidence="10">BED-type domain-containing protein</fullName>
    </recommendedName>
</protein>
<keyword evidence="7" id="KW-0804">Transcription</keyword>
<reference evidence="11 13" key="1">
    <citation type="submission" date="2023-01" db="EMBL/GenBank/DDBJ databases">
        <authorList>
            <person name="Whitehead M."/>
        </authorList>
    </citation>
    <scope>NUCLEOTIDE SEQUENCE [LARGE SCALE GENOMIC DNA]</scope>
</reference>
<proteinExistence type="predicted"/>
<dbReference type="InterPro" id="IPR003656">
    <property type="entry name" value="Znf_BED"/>
</dbReference>
<dbReference type="GO" id="GO:0005634">
    <property type="term" value="C:nucleus"/>
    <property type="evidence" value="ECO:0007669"/>
    <property type="project" value="UniProtKB-SubCell"/>
</dbReference>
<comment type="caution">
    <text evidence="11">The sequence shown here is derived from an EMBL/GenBank/DDBJ whole genome shotgun (WGS) entry which is preliminary data.</text>
</comment>
<evidence type="ECO:0000256" key="1">
    <source>
        <dbReference type="ARBA" id="ARBA00004123"/>
    </source>
</evidence>
<evidence type="ECO:0000256" key="6">
    <source>
        <dbReference type="ARBA" id="ARBA00023125"/>
    </source>
</evidence>
<keyword evidence="5" id="KW-0805">Transcription regulation</keyword>
<keyword evidence="3 9" id="KW-0863">Zinc-finger</keyword>
<keyword evidence="4" id="KW-0862">Zinc</keyword>
<dbReference type="SUPFAM" id="SSF53098">
    <property type="entry name" value="Ribonuclease H-like"/>
    <property type="match status" value="1"/>
</dbReference>
<dbReference type="InterPro" id="IPR008906">
    <property type="entry name" value="HATC_C_dom"/>
</dbReference>
<keyword evidence="6" id="KW-0238">DNA-binding</keyword>
<dbReference type="SUPFAM" id="SSF140996">
    <property type="entry name" value="Hermes dimerisation domain"/>
    <property type="match status" value="1"/>
</dbReference>
<dbReference type="PANTHER" id="PTHR46481">
    <property type="entry name" value="ZINC FINGER BED DOMAIN-CONTAINING PROTEIN 4"/>
    <property type="match status" value="1"/>
</dbReference>
<evidence type="ECO:0000256" key="8">
    <source>
        <dbReference type="ARBA" id="ARBA00023242"/>
    </source>
</evidence>
<gene>
    <name evidence="11" type="ORF">MEUPH1_LOCUS24660</name>
    <name evidence="12" type="ORF">MEUPH1_LOCUS27429</name>
</gene>
<dbReference type="GO" id="GO:0003677">
    <property type="term" value="F:DNA binding"/>
    <property type="evidence" value="ECO:0007669"/>
    <property type="project" value="UniProtKB-KW"/>
</dbReference>
<dbReference type="Pfam" id="PF05699">
    <property type="entry name" value="Dimer_Tnp_hAT"/>
    <property type="match status" value="1"/>
</dbReference>
<dbReference type="GO" id="GO:0046983">
    <property type="term" value="F:protein dimerization activity"/>
    <property type="evidence" value="ECO:0007669"/>
    <property type="project" value="InterPro"/>
</dbReference>
<dbReference type="InterPro" id="IPR052035">
    <property type="entry name" value="ZnF_BED_domain_contain"/>
</dbReference>
<dbReference type="SUPFAM" id="SSF57667">
    <property type="entry name" value="beta-beta-alpha zinc fingers"/>
    <property type="match status" value="1"/>
</dbReference>